<feature type="region of interest" description="Disordered" evidence="1">
    <location>
        <begin position="1"/>
        <end position="36"/>
    </location>
</feature>
<proteinExistence type="predicted"/>
<reference evidence="3 4" key="1">
    <citation type="submission" date="2022-10" db="EMBL/GenBank/DDBJ databases">
        <title>WGS assembly of Paspalum vaginatum 540-79.</title>
        <authorList>
            <person name="Sun G."/>
            <person name="Wase N."/>
            <person name="Shu S."/>
            <person name="Jenkins J."/>
            <person name="Zhou B."/>
            <person name="Torres-Rodriguez J."/>
            <person name="Chen C."/>
            <person name="Sandor L."/>
            <person name="Plott C."/>
            <person name="Yoshinga Y."/>
            <person name="Daum C."/>
            <person name="Qi P."/>
            <person name="Barry K."/>
            <person name="Lipzen A."/>
            <person name="Berry L."/>
            <person name="Pedersen C."/>
            <person name="Gottilla T."/>
            <person name="Foltz A."/>
            <person name="Yu H."/>
            <person name="O'Malley R."/>
            <person name="Zhang C."/>
            <person name="Devos K."/>
            <person name="Sigmon B."/>
            <person name="Yu B."/>
            <person name="Obata T."/>
            <person name="Schmutz J."/>
            <person name="Schnable J."/>
        </authorList>
    </citation>
    <scope>NUCLEOTIDE SEQUENCE [LARGE SCALE GENOMIC DNA]</scope>
    <source>
        <strain evidence="4">cv. 540-79</strain>
    </source>
</reference>
<keyword evidence="2" id="KW-1133">Transmembrane helix</keyword>
<accession>A0A9W7XAB2</accession>
<gene>
    <name evidence="3" type="ORF">BS78_K310600</name>
</gene>
<name>A0A9W7XAB2_9POAL</name>
<sequence length="98" mass="10793">MNSSSSGARGVGSSSRTYHARTARGSWKKSNSQGGSLEAAGTRLCMTPGRRSRYLAFFYCNFTSFVASILASIQLRVPEKICGHYKICHRGCWPYICC</sequence>
<evidence type="ECO:0000313" key="3">
    <source>
        <dbReference type="EMBL" id="KAJ1254896.1"/>
    </source>
</evidence>
<feature type="compositionally biased region" description="Low complexity" evidence="1">
    <location>
        <begin position="1"/>
        <end position="15"/>
    </location>
</feature>
<dbReference type="Proteomes" id="UP001164776">
    <property type="component" value="Unassembled WGS sequence"/>
</dbReference>
<dbReference type="EMBL" id="MU629864">
    <property type="protein sequence ID" value="KAJ1254896.1"/>
    <property type="molecule type" value="Genomic_DNA"/>
</dbReference>
<keyword evidence="4" id="KW-1185">Reference proteome</keyword>
<organism evidence="3 4">
    <name type="scientific">Paspalum vaginatum</name>
    <name type="common">seashore paspalum</name>
    <dbReference type="NCBI Taxonomy" id="158149"/>
    <lineage>
        <taxon>Eukaryota</taxon>
        <taxon>Viridiplantae</taxon>
        <taxon>Streptophyta</taxon>
        <taxon>Embryophyta</taxon>
        <taxon>Tracheophyta</taxon>
        <taxon>Spermatophyta</taxon>
        <taxon>Magnoliopsida</taxon>
        <taxon>Liliopsida</taxon>
        <taxon>Poales</taxon>
        <taxon>Poaceae</taxon>
        <taxon>PACMAD clade</taxon>
        <taxon>Panicoideae</taxon>
        <taxon>Andropogonodae</taxon>
        <taxon>Paspaleae</taxon>
        <taxon>Paspalinae</taxon>
        <taxon>Paspalum</taxon>
    </lineage>
</organism>
<evidence type="ECO:0000256" key="2">
    <source>
        <dbReference type="SAM" id="Phobius"/>
    </source>
</evidence>
<keyword evidence="2" id="KW-0812">Transmembrane</keyword>
<protein>
    <submittedName>
        <fullName evidence="3">Uncharacterized protein</fullName>
    </submittedName>
</protein>
<keyword evidence="2" id="KW-0472">Membrane</keyword>
<evidence type="ECO:0000256" key="1">
    <source>
        <dbReference type="SAM" id="MobiDB-lite"/>
    </source>
</evidence>
<evidence type="ECO:0000313" key="4">
    <source>
        <dbReference type="Proteomes" id="UP001164776"/>
    </source>
</evidence>
<dbReference type="AlphaFoldDB" id="A0A9W7XAB2"/>
<comment type="caution">
    <text evidence="3">The sequence shown here is derived from an EMBL/GenBank/DDBJ whole genome shotgun (WGS) entry which is preliminary data.</text>
</comment>
<feature type="transmembrane region" description="Helical" evidence="2">
    <location>
        <begin position="54"/>
        <end position="73"/>
    </location>
</feature>